<dbReference type="InterPro" id="IPR003838">
    <property type="entry name" value="ABC3_permease_C"/>
</dbReference>
<evidence type="ECO:0000313" key="13">
    <source>
        <dbReference type="Proteomes" id="UP000182836"/>
    </source>
</evidence>
<evidence type="ECO:0000313" key="10">
    <source>
        <dbReference type="EMBL" id="KON94552.1"/>
    </source>
</evidence>
<feature type="transmembrane region" description="Helical" evidence="7">
    <location>
        <begin position="21"/>
        <end position="42"/>
    </location>
</feature>
<evidence type="ECO:0000256" key="1">
    <source>
        <dbReference type="ARBA" id="ARBA00004651"/>
    </source>
</evidence>
<dbReference type="GO" id="GO:0022857">
    <property type="term" value="F:transmembrane transporter activity"/>
    <property type="evidence" value="ECO:0007669"/>
    <property type="project" value="TreeGrafter"/>
</dbReference>
<organism evidence="10 12">
    <name type="scientific">Aneurinibacillus migulanus</name>
    <name type="common">Bacillus migulanus</name>
    <dbReference type="NCBI Taxonomy" id="47500"/>
    <lineage>
        <taxon>Bacteria</taxon>
        <taxon>Bacillati</taxon>
        <taxon>Bacillota</taxon>
        <taxon>Bacilli</taxon>
        <taxon>Bacillales</taxon>
        <taxon>Paenibacillaceae</taxon>
        <taxon>Aneurinibacillus group</taxon>
        <taxon>Aneurinibacillus</taxon>
    </lineage>
</organism>
<evidence type="ECO:0000256" key="2">
    <source>
        <dbReference type="ARBA" id="ARBA00022475"/>
    </source>
</evidence>
<dbReference type="PANTHER" id="PTHR30572:SF4">
    <property type="entry name" value="ABC TRANSPORTER PERMEASE YTRF"/>
    <property type="match status" value="1"/>
</dbReference>
<dbReference type="EMBL" id="FNED01000004">
    <property type="protein sequence ID" value="SDI46149.1"/>
    <property type="molecule type" value="Genomic_DNA"/>
</dbReference>
<dbReference type="RefSeq" id="WP_043067598.1">
    <property type="nucleotide sequence ID" value="NZ_BJOA01000123.1"/>
</dbReference>
<feature type="transmembrane region" description="Helical" evidence="7">
    <location>
        <begin position="326"/>
        <end position="355"/>
    </location>
</feature>
<reference evidence="10 12" key="1">
    <citation type="submission" date="2015-07" db="EMBL/GenBank/DDBJ databases">
        <title>Fjat-14205 dsm 2895.</title>
        <authorList>
            <person name="Liu B."/>
            <person name="Wang J."/>
            <person name="Zhu Y."/>
            <person name="Liu G."/>
            <person name="Chen Q."/>
            <person name="Chen Z."/>
            <person name="Lan J."/>
            <person name="Che J."/>
            <person name="Ge C."/>
            <person name="Shi H."/>
            <person name="Pan Z."/>
            <person name="Liu X."/>
        </authorList>
    </citation>
    <scope>NUCLEOTIDE SEQUENCE [LARGE SCALE GENOMIC DNA]</scope>
    <source>
        <strain evidence="10 12">DSM 2895</strain>
    </source>
</reference>
<comment type="similarity">
    <text evidence="6">Belongs to the ABC-4 integral membrane protein family.</text>
</comment>
<evidence type="ECO:0000313" key="11">
    <source>
        <dbReference type="EMBL" id="SDI46149.1"/>
    </source>
</evidence>
<feature type="transmembrane region" description="Helical" evidence="7">
    <location>
        <begin position="277"/>
        <end position="305"/>
    </location>
</feature>
<keyword evidence="4 7" id="KW-1133">Transmembrane helix</keyword>
<dbReference type="GeneID" id="42304109"/>
<keyword evidence="5 7" id="KW-0472">Membrane</keyword>
<evidence type="ECO:0000256" key="3">
    <source>
        <dbReference type="ARBA" id="ARBA00022692"/>
    </source>
</evidence>
<gene>
    <name evidence="10" type="ORF">AF333_02630</name>
    <name evidence="11" type="ORF">SAMN04487909_10497</name>
</gene>
<keyword evidence="2" id="KW-1003">Cell membrane</keyword>
<evidence type="ECO:0000256" key="7">
    <source>
        <dbReference type="SAM" id="Phobius"/>
    </source>
</evidence>
<sequence length="405" mass="44565">MMMRNLGMALRGIWMYRGRSFLALLGVAVAAFLVISLMSVLYNFNQTLLKQFSGLGAQQITVVPGKLMNKKAIDSSLSDFASFAPAASTLTYKDAMDVKQQVAGVDKAAPQNEVMGALVHEKKGYDMIFTGTTPDLPPLLDTRVAEGRFFTQQEVEQQKRVIVLGSNIKKNVFGDTPAIGKQVKVNGEQFKIIGVLGERKMFGFNIDDRVYAPYQVVAKIGKTDHASMLFFTARNTENVPQVEKQINHVIGKNHGKKDFNLVKAEDAVHVIKTVLNLAGIITLAITGIAFLVGGIGIMNVMLLTVKERTREIGIRKAVGARSWHILSQFLFESVFLSVVGAALGLAATYGAMYWIHHYFPILSNHIPLEMVTYTIVFSIGAGLLFGMIPALRAVRIPPIEALRYE</sequence>
<dbReference type="InterPro" id="IPR050250">
    <property type="entry name" value="Macrolide_Exporter_MacB"/>
</dbReference>
<proteinExistence type="inferred from homology"/>
<dbReference type="EMBL" id="LGUG01000004">
    <property type="protein sequence ID" value="KON94552.1"/>
    <property type="molecule type" value="Genomic_DNA"/>
</dbReference>
<dbReference type="Proteomes" id="UP000037269">
    <property type="component" value="Unassembled WGS sequence"/>
</dbReference>
<dbReference type="GO" id="GO:0005886">
    <property type="term" value="C:plasma membrane"/>
    <property type="evidence" value="ECO:0007669"/>
    <property type="project" value="UniProtKB-SubCell"/>
</dbReference>
<comment type="subcellular location">
    <subcellularLocation>
        <location evidence="1">Cell membrane</location>
        <topology evidence="1">Multi-pass membrane protein</topology>
    </subcellularLocation>
</comment>
<name>A0A0D1UZ54_ANEMI</name>
<dbReference type="AlphaFoldDB" id="A0A0D1UZ54"/>
<dbReference type="PANTHER" id="PTHR30572">
    <property type="entry name" value="MEMBRANE COMPONENT OF TRANSPORTER-RELATED"/>
    <property type="match status" value="1"/>
</dbReference>
<evidence type="ECO:0000259" key="9">
    <source>
        <dbReference type="Pfam" id="PF12704"/>
    </source>
</evidence>
<dbReference type="STRING" id="47500.AF333_02630"/>
<feature type="transmembrane region" description="Helical" evidence="7">
    <location>
        <begin position="375"/>
        <end position="394"/>
    </location>
</feature>
<keyword evidence="12" id="KW-1185">Reference proteome</keyword>
<reference evidence="11 13" key="2">
    <citation type="submission" date="2016-10" db="EMBL/GenBank/DDBJ databases">
        <authorList>
            <person name="de Groot N.N."/>
        </authorList>
    </citation>
    <scope>NUCLEOTIDE SEQUENCE [LARGE SCALE GENOMIC DNA]</scope>
    <source>
        <strain evidence="11 13">DSM 2895</strain>
    </source>
</reference>
<evidence type="ECO:0000256" key="4">
    <source>
        <dbReference type="ARBA" id="ARBA00022989"/>
    </source>
</evidence>
<evidence type="ECO:0000256" key="6">
    <source>
        <dbReference type="ARBA" id="ARBA00038076"/>
    </source>
</evidence>
<protein>
    <submittedName>
        <fullName evidence="11">Putative ABC transport system permease protein</fullName>
    </submittedName>
</protein>
<dbReference type="Pfam" id="PF02687">
    <property type="entry name" value="FtsX"/>
    <property type="match status" value="1"/>
</dbReference>
<feature type="domain" description="MacB-like periplasmic core" evidence="9">
    <location>
        <begin position="20"/>
        <end position="248"/>
    </location>
</feature>
<evidence type="ECO:0000313" key="12">
    <source>
        <dbReference type="Proteomes" id="UP000037269"/>
    </source>
</evidence>
<dbReference type="OrthoDB" id="9770099at2"/>
<dbReference type="Proteomes" id="UP000182836">
    <property type="component" value="Unassembled WGS sequence"/>
</dbReference>
<dbReference type="InterPro" id="IPR025857">
    <property type="entry name" value="MacB_PCD"/>
</dbReference>
<keyword evidence="3 7" id="KW-0812">Transmembrane</keyword>
<evidence type="ECO:0000259" key="8">
    <source>
        <dbReference type="Pfam" id="PF02687"/>
    </source>
</evidence>
<dbReference type="PATRIC" id="fig|47500.8.peg.2871"/>
<dbReference type="Pfam" id="PF12704">
    <property type="entry name" value="MacB_PCD"/>
    <property type="match status" value="1"/>
</dbReference>
<evidence type="ECO:0000256" key="5">
    <source>
        <dbReference type="ARBA" id="ARBA00023136"/>
    </source>
</evidence>
<feature type="domain" description="ABC3 transporter permease C-terminal" evidence="8">
    <location>
        <begin position="285"/>
        <end position="398"/>
    </location>
</feature>
<accession>A0A0D1UZ54</accession>